<protein>
    <recommendedName>
        <fullName evidence="3">DJ-1/PfpI domain-containing protein</fullName>
    </recommendedName>
</protein>
<evidence type="ECO:0008006" key="3">
    <source>
        <dbReference type="Google" id="ProtNLM"/>
    </source>
</evidence>
<evidence type="ECO:0000313" key="2">
    <source>
        <dbReference type="Proteomes" id="UP000326912"/>
    </source>
</evidence>
<dbReference type="AlphaFoldDB" id="A0A5J4KPE8"/>
<reference evidence="1 2" key="1">
    <citation type="submission" date="2019-10" db="EMBL/GenBank/DDBJ databases">
        <title>Dictyobacter vulcani sp. nov., within the class Ktedonobacteria, isolated from soil of volcanic Mt. Zao.</title>
        <authorList>
            <person name="Zheng Y."/>
            <person name="Wang C.M."/>
            <person name="Sakai Y."/>
            <person name="Abe K."/>
            <person name="Yokota A."/>
            <person name="Yabe S."/>
        </authorList>
    </citation>
    <scope>NUCLEOTIDE SEQUENCE [LARGE SCALE GENOMIC DNA]</scope>
    <source>
        <strain evidence="1 2">W12</strain>
    </source>
</reference>
<dbReference type="EMBL" id="BKZW01000004">
    <property type="protein sequence ID" value="GER91598.1"/>
    <property type="molecule type" value="Genomic_DNA"/>
</dbReference>
<name>A0A5J4KPE8_9CHLR</name>
<dbReference type="Gene3D" id="3.40.50.880">
    <property type="match status" value="1"/>
</dbReference>
<evidence type="ECO:0000313" key="1">
    <source>
        <dbReference type="EMBL" id="GER91598.1"/>
    </source>
</evidence>
<dbReference type="Proteomes" id="UP000326912">
    <property type="component" value="Unassembled WGS sequence"/>
</dbReference>
<keyword evidence="2" id="KW-1185">Reference proteome</keyword>
<dbReference type="SUPFAM" id="SSF52317">
    <property type="entry name" value="Class I glutamine amidotransferase-like"/>
    <property type="match status" value="1"/>
</dbReference>
<dbReference type="InterPro" id="IPR029062">
    <property type="entry name" value="Class_I_gatase-like"/>
</dbReference>
<comment type="caution">
    <text evidence="1">The sequence shown here is derived from an EMBL/GenBank/DDBJ whole genome shotgun (WGS) entry which is preliminary data.</text>
</comment>
<accession>A0A5J4KPE8</accession>
<gene>
    <name evidence="1" type="ORF">KDW_57600</name>
</gene>
<organism evidence="1 2">
    <name type="scientific">Dictyobacter vulcani</name>
    <dbReference type="NCBI Taxonomy" id="2607529"/>
    <lineage>
        <taxon>Bacteria</taxon>
        <taxon>Bacillati</taxon>
        <taxon>Chloroflexota</taxon>
        <taxon>Ktedonobacteria</taxon>
        <taxon>Ktedonobacterales</taxon>
        <taxon>Dictyobacteraceae</taxon>
        <taxon>Dictyobacter</taxon>
    </lineage>
</organism>
<sequence>MPFLLESRLRELGGKFVVKPNWADHVESDGKLITGQNPQSSASVAKAVIAAL</sequence>
<proteinExistence type="predicted"/>